<dbReference type="Gene3D" id="3.50.50.60">
    <property type="entry name" value="FAD/NAD(P)-binding domain"/>
    <property type="match status" value="1"/>
</dbReference>
<dbReference type="GO" id="GO:0050661">
    <property type="term" value="F:NADP binding"/>
    <property type="evidence" value="ECO:0007669"/>
    <property type="project" value="InterPro"/>
</dbReference>
<keyword evidence="5" id="KW-0560">Oxidoreductase</keyword>
<dbReference type="PANTHER" id="PTHR23023">
    <property type="entry name" value="DIMETHYLANILINE MONOOXYGENASE"/>
    <property type="match status" value="1"/>
</dbReference>
<dbReference type="PRINTS" id="PR00370">
    <property type="entry name" value="FMOXYGENASE"/>
</dbReference>
<keyword evidence="8" id="KW-1185">Reference proteome</keyword>
<evidence type="ECO:0000256" key="1">
    <source>
        <dbReference type="ARBA" id="ARBA00009183"/>
    </source>
</evidence>
<dbReference type="Proteomes" id="UP000076580">
    <property type="component" value="Chromosome 02"/>
</dbReference>
<keyword evidence="3" id="KW-0274">FAD</keyword>
<keyword evidence="6" id="KW-0472">Membrane</keyword>
<dbReference type="InterPro" id="IPR050346">
    <property type="entry name" value="FMO-like"/>
</dbReference>
<dbReference type="OrthoDB" id="10254665at2759"/>
<gene>
    <name evidence="7" type="ORF">DCS_05845</name>
</gene>
<dbReference type="GO" id="GO:0050660">
    <property type="term" value="F:flavin adenine dinucleotide binding"/>
    <property type="evidence" value="ECO:0007669"/>
    <property type="project" value="InterPro"/>
</dbReference>
<dbReference type="InterPro" id="IPR020946">
    <property type="entry name" value="Flavin_mOase-like"/>
</dbReference>
<keyword evidence="6" id="KW-1133">Transmembrane helix</keyword>
<evidence type="ECO:0000256" key="6">
    <source>
        <dbReference type="SAM" id="Phobius"/>
    </source>
</evidence>
<comment type="similarity">
    <text evidence="1">Belongs to the FMO family.</text>
</comment>
<dbReference type="InterPro" id="IPR000960">
    <property type="entry name" value="Flavin_mOase"/>
</dbReference>
<dbReference type="EMBL" id="LAYC01000002">
    <property type="protein sequence ID" value="KYK58827.1"/>
    <property type="molecule type" value="Genomic_DNA"/>
</dbReference>
<dbReference type="SUPFAM" id="SSF51905">
    <property type="entry name" value="FAD/NAD(P)-binding domain"/>
    <property type="match status" value="1"/>
</dbReference>
<dbReference type="AlphaFoldDB" id="A0A151GNY0"/>
<evidence type="ECO:0000256" key="5">
    <source>
        <dbReference type="ARBA" id="ARBA00023002"/>
    </source>
</evidence>
<dbReference type="GO" id="GO:0004499">
    <property type="term" value="F:N,N-dimethylaniline monooxygenase activity"/>
    <property type="evidence" value="ECO:0007669"/>
    <property type="project" value="InterPro"/>
</dbReference>
<evidence type="ECO:0000256" key="4">
    <source>
        <dbReference type="ARBA" id="ARBA00022857"/>
    </source>
</evidence>
<evidence type="ECO:0000313" key="8">
    <source>
        <dbReference type="Proteomes" id="UP000076580"/>
    </source>
</evidence>
<evidence type="ECO:0000313" key="7">
    <source>
        <dbReference type="EMBL" id="KYK58827.1"/>
    </source>
</evidence>
<keyword evidence="6" id="KW-0812">Transmembrane</keyword>
<keyword evidence="4" id="KW-0521">NADP</keyword>
<dbReference type="STRING" id="98403.A0A151GNY0"/>
<dbReference type="GeneID" id="63718488"/>
<reference evidence="7 8" key="1">
    <citation type="journal article" date="2016" name="Sci. Rep.">
        <title>Insights into Adaptations to a Near-Obligate Nematode Endoparasitic Lifestyle from the Finished Genome of Drechmeria coniospora.</title>
        <authorList>
            <person name="Zhang L."/>
            <person name="Zhou Z."/>
            <person name="Guo Q."/>
            <person name="Fokkens L."/>
            <person name="Miskei M."/>
            <person name="Pocsi I."/>
            <person name="Zhang W."/>
            <person name="Chen M."/>
            <person name="Wang L."/>
            <person name="Sun Y."/>
            <person name="Donzelli B.G."/>
            <person name="Gibson D.M."/>
            <person name="Nelson D.R."/>
            <person name="Luo J.G."/>
            <person name="Rep M."/>
            <person name="Liu H."/>
            <person name="Yang S."/>
            <person name="Wang J."/>
            <person name="Krasnoff S.B."/>
            <person name="Xu Y."/>
            <person name="Molnar I."/>
            <person name="Lin M."/>
        </authorList>
    </citation>
    <scope>NUCLEOTIDE SEQUENCE [LARGE SCALE GENOMIC DNA]</scope>
    <source>
        <strain evidence="7 8">ARSEF 6962</strain>
    </source>
</reference>
<dbReference type="InParanoid" id="A0A151GNY0"/>
<keyword evidence="7" id="KW-0503">Monooxygenase</keyword>
<proteinExistence type="inferred from homology"/>
<dbReference type="RefSeq" id="XP_040658179.1">
    <property type="nucleotide sequence ID" value="XM_040803146.1"/>
</dbReference>
<accession>A0A151GNY0</accession>
<organism evidence="7 8">
    <name type="scientific">Drechmeria coniospora</name>
    <name type="common">Nematophagous fungus</name>
    <name type="synonym">Meria coniospora</name>
    <dbReference type="NCBI Taxonomy" id="98403"/>
    <lineage>
        <taxon>Eukaryota</taxon>
        <taxon>Fungi</taxon>
        <taxon>Dikarya</taxon>
        <taxon>Ascomycota</taxon>
        <taxon>Pezizomycotina</taxon>
        <taxon>Sordariomycetes</taxon>
        <taxon>Hypocreomycetidae</taxon>
        <taxon>Hypocreales</taxon>
        <taxon>Ophiocordycipitaceae</taxon>
        <taxon>Drechmeria</taxon>
    </lineage>
</organism>
<dbReference type="PIRSF" id="PIRSF000332">
    <property type="entry name" value="FMO"/>
    <property type="match status" value="1"/>
</dbReference>
<evidence type="ECO:0000256" key="3">
    <source>
        <dbReference type="ARBA" id="ARBA00022827"/>
    </source>
</evidence>
<protein>
    <submittedName>
        <fullName evidence="7">Dimethylaniline monooxygenase</fullName>
    </submittedName>
</protein>
<evidence type="ECO:0000256" key="2">
    <source>
        <dbReference type="ARBA" id="ARBA00022630"/>
    </source>
</evidence>
<name>A0A151GNY0_DRECN</name>
<keyword evidence="2" id="KW-0285">Flavoprotein</keyword>
<comment type="caution">
    <text evidence="7">The sequence shown here is derived from an EMBL/GenBank/DDBJ whole genome shotgun (WGS) entry which is preliminary data.</text>
</comment>
<dbReference type="InterPro" id="IPR036188">
    <property type="entry name" value="FAD/NAD-bd_sf"/>
</dbReference>
<feature type="transmembrane region" description="Helical" evidence="6">
    <location>
        <begin position="617"/>
        <end position="642"/>
    </location>
</feature>
<sequence length="688" mass="77986">MPRTSVRPLLPRIPYPSLSFDSPPILPRVLSTPSPIMKVAIIGGGPAGLVTLKYLKEAHKSLACEPVEARLFEYHERVGGTFAARTYEDAELVSSRQLTMFSDFRVDGPEDFIAAEKYVKYMHDYCTRFDLWPHIKLRTRVVAVNRRAGADGKGHVITYKAQDSQTRHEWECDAVAVCSGLHVDPCIPHIPGIENVPMTIHSSQFKTRKQFGEDKTVMVVGIGETGSDMAHLAVTSPTRRVLVCHRDGFHSGPQRNPGPALFPILRGLKDEEHFKDPGIPIDVSRANIFDTAYVHPILRNSMLLWNYYDWYINSILWLSGGSTAGMDQWCGEISRERHHPSKIFFNKSTKIIPYLSQPYRPSQPGKDLWLFALRSAIVQRPFVDTKGRHVDLAPWPEEIDSDGYVRFRNNGRPEYERMKNEKIKPDIVVFATGYSQSFPFLNTTDGGKAGGERRYPIASEADVREVWKRDDPTVGFIGFLRPSFGAIPPLAEMQAQLWIVNLLAPSKIPRPLLAEDEPHYRLLPPKGWRITYGVDHESYVYQLAKDLDSAPGLWDVFGLMARRFTRPVACWKLFILWAFGANLTTKFRLQGPWQWDGAQDLFVSEEFWQTITRRPIFWGHFAVSILPMSIFGPLSLLCWIYATIVGAGSWLLSPILGSSHDGTEPERKDVKMEVKSNGTKLTRCMSSQ</sequence>
<dbReference type="Pfam" id="PF00743">
    <property type="entry name" value="FMO-like"/>
    <property type="match status" value="2"/>
</dbReference>